<protein>
    <submittedName>
        <fullName evidence="1">Uncharacterized protein</fullName>
    </submittedName>
</protein>
<sequence length="169" mass="17707">MGVHRIFEFDTWRPKYGSASVKVLVAGTTTLAALFTDENLSVATTNPQTLLSLIQNGIDYGKFSVPVYTSSPYELTVDNTDKTGIERPPLTDLIGAVADKATVKTTGASVNRNLDDHFNDVINALDHGALGAVSATNTATLTAAIGIAATAGGGRVFIPSGTYPFNTLT</sequence>
<evidence type="ECO:0000313" key="1">
    <source>
        <dbReference type="EMBL" id="KKK87245.1"/>
    </source>
</evidence>
<feature type="non-terminal residue" evidence="1">
    <location>
        <position position="169"/>
    </location>
</feature>
<dbReference type="InterPro" id="IPR011050">
    <property type="entry name" value="Pectin_lyase_fold/virulence"/>
</dbReference>
<proteinExistence type="predicted"/>
<dbReference type="EMBL" id="LAZR01050485">
    <property type="protein sequence ID" value="KKK87245.1"/>
    <property type="molecule type" value="Genomic_DNA"/>
</dbReference>
<comment type="caution">
    <text evidence="1">The sequence shown here is derived from an EMBL/GenBank/DDBJ whole genome shotgun (WGS) entry which is preliminary data.</text>
</comment>
<dbReference type="InterPro" id="IPR012334">
    <property type="entry name" value="Pectin_lyas_fold"/>
</dbReference>
<dbReference type="Gene3D" id="2.160.20.10">
    <property type="entry name" value="Single-stranded right-handed beta-helix, Pectin lyase-like"/>
    <property type="match status" value="1"/>
</dbReference>
<accession>A0A0F8ZMM4</accession>
<dbReference type="AlphaFoldDB" id="A0A0F8ZMM4"/>
<name>A0A0F8ZMM4_9ZZZZ</name>
<reference evidence="1" key="1">
    <citation type="journal article" date="2015" name="Nature">
        <title>Complex archaea that bridge the gap between prokaryotes and eukaryotes.</title>
        <authorList>
            <person name="Spang A."/>
            <person name="Saw J.H."/>
            <person name="Jorgensen S.L."/>
            <person name="Zaremba-Niedzwiedzka K."/>
            <person name="Martijn J."/>
            <person name="Lind A.E."/>
            <person name="van Eijk R."/>
            <person name="Schleper C."/>
            <person name="Guy L."/>
            <person name="Ettema T.J."/>
        </authorList>
    </citation>
    <scope>NUCLEOTIDE SEQUENCE</scope>
</reference>
<organism evidence="1">
    <name type="scientific">marine sediment metagenome</name>
    <dbReference type="NCBI Taxonomy" id="412755"/>
    <lineage>
        <taxon>unclassified sequences</taxon>
        <taxon>metagenomes</taxon>
        <taxon>ecological metagenomes</taxon>
    </lineage>
</organism>
<dbReference type="SUPFAM" id="SSF51126">
    <property type="entry name" value="Pectin lyase-like"/>
    <property type="match status" value="1"/>
</dbReference>
<gene>
    <name evidence="1" type="ORF">LCGC14_2755150</name>
</gene>